<dbReference type="Pfam" id="PF10568">
    <property type="entry name" value="Tom37"/>
    <property type="match status" value="1"/>
</dbReference>
<dbReference type="InterPro" id="IPR019564">
    <property type="entry name" value="Sam37/metaxin_N"/>
</dbReference>
<feature type="domain" description="GST N-terminal" evidence="1">
    <location>
        <begin position="1"/>
        <end position="74"/>
    </location>
</feature>
<reference evidence="2" key="1">
    <citation type="journal article" date="2021" name="Open Biol.">
        <title>Shared evolutionary footprints suggest mitochondrial oxidative damage underlies multiple complex I losses in fungi.</title>
        <authorList>
            <person name="Schikora-Tamarit M.A."/>
            <person name="Marcet-Houben M."/>
            <person name="Nosek J."/>
            <person name="Gabaldon T."/>
        </authorList>
    </citation>
    <scope>NUCLEOTIDE SEQUENCE</scope>
    <source>
        <strain evidence="2">NCAIM Y.01608</strain>
    </source>
</reference>
<dbReference type="OrthoDB" id="5835136at2759"/>
<keyword evidence="3" id="KW-1185">Reference proteome</keyword>
<dbReference type="GO" id="GO:0001401">
    <property type="term" value="C:SAM complex"/>
    <property type="evidence" value="ECO:0007669"/>
    <property type="project" value="InterPro"/>
</dbReference>
<evidence type="ECO:0000313" key="2">
    <source>
        <dbReference type="EMBL" id="KAH3658833.1"/>
    </source>
</evidence>
<evidence type="ECO:0000313" key="3">
    <source>
        <dbReference type="Proteomes" id="UP000788993"/>
    </source>
</evidence>
<dbReference type="Proteomes" id="UP000788993">
    <property type="component" value="Unassembled WGS sequence"/>
</dbReference>
<dbReference type="EMBL" id="JAEUBD010001571">
    <property type="protein sequence ID" value="KAH3658833.1"/>
    <property type="molecule type" value="Genomic_DNA"/>
</dbReference>
<dbReference type="AlphaFoldDB" id="A0A9P8SX30"/>
<evidence type="ECO:0000259" key="1">
    <source>
        <dbReference type="PROSITE" id="PS50404"/>
    </source>
</evidence>
<organism evidence="2 3">
    <name type="scientific">Ogataea polymorpha</name>
    <dbReference type="NCBI Taxonomy" id="460523"/>
    <lineage>
        <taxon>Eukaryota</taxon>
        <taxon>Fungi</taxon>
        <taxon>Dikarya</taxon>
        <taxon>Ascomycota</taxon>
        <taxon>Saccharomycotina</taxon>
        <taxon>Pichiomycetes</taxon>
        <taxon>Pichiales</taxon>
        <taxon>Pichiaceae</taxon>
        <taxon>Ogataea</taxon>
    </lineage>
</organism>
<dbReference type="InterPro" id="IPR004045">
    <property type="entry name" value="Glutathione_S-Trfase_N"/>
</dbReference>
<dbReference type="PROSITE" id="PS50404">
    <property type="entry name" value="GST_NTER"/>
    <property type="match status" value="1"/>
</dbReference>
<accession>A0A9P8SX30</accession>
<name>A0A9P8SX30_9ASCO</name>
<comment type="caution">
    <text evidence="2">The sequence shown here is derived from an EMBL/GenBank/DDBJ whole genome shotgun (WGS) entry which is preliminary data.</text>
</comment>
<proteinExistence type="predicted"/>
<sequence>MSLHLWGAPFDAESLAAANFVAENCKNIEIELLYDSNYFLSPNGKLPVLVDGDLTLEGYKEIVNHLINKHNLLACSVEQKLLDQGLIEHLLSNLEVVSCYNFFLNKDNFEGYTRGVFKNILPFPFQYMPPLNLKARAAAICETAGISSTEESNQLRQLKEREKTLRETPTLSNFDQSQRNASLKVVLDQMDILTNMRCVSLLEETIKLVKDLGLPKSYPSSILFDAYIQCNTDPNLKTDFVLKYLKTSHPDLLQSYQDIQPQPVSFATAVQCLARNYL</sequence>
<reference evidence="2" key="2">
    <citation type="submission" date="2021-01" db="EMBL/GenBank/DDBJ databases">
        <authorList>
            <person name="Schikora-Tamarit M.A."/>
        </authorList>
    </citation>
    <scope>NUCLEOTIDE SEQUENCE</scope>
    <source>
        <strain evidence="2">NCAIM Y.01608</strain>
    </source>
</reference>
<gene>
    <name evidence="2" type="ORF">OGATHE_006559</name>
</gene>
<protein>
    <recommendedName>
        <fullName evidence="1">GST N-terminal domain-containing protein</fullName>
    </recommendedName>
</protein>